<dbReference type="GO" id="GO:0005634">
    <property type="term" value="C:nucleus"/>
    <property type="evidence" value="ECO:0007669"/>
    <property type="project" value="UniProtKB-SubCell"/>
</dbReference>
<accession>A0AAV6HVJ4</accession>
<dbReference type="Proteomes" id="UP000823749">
    <property type="component" value="Chromosome 13"/>
</dbReference>
<proteinExistence type="predicted"/>
<dbReference type="Pfam" id="PF06943">
    <property type="entry name" value="zf-LSD1"/>
    <property type="match status" value="1"/>
</dbReference>
<dbReference type="PANTHER" id="PTHR31747">
    <property type="entry name" value="PROTEIN LSD1"/>
    <property type="match status" value="1"/>
</dbReference>
<dbReference type="NCBIfam" id="TIGR01053">
    <property type="entry name" value="LSD1"/>
    <property type="match status" value="1"/>
</dbReference>
<evidence type="ECO:0000256" key="2">
    <source>
        <dbReference type="ARBA" id="ARBA00023242"/>
    </source>
</evidence>
<evidence type="ECO:0000256" key="3">
    <source>
        <dbReference type="SAM" id="MobiDB-lite"/>
    </source>
</evidence>
<dbReference type="PANTHER" id="PTHR31747:SF17">
    <property type="entry name" value="PROTEIN LOL2"/>
    <property type="match status" value="1"/>
</dbReference>
<keyword evidence="6" id="KW-1185">Reference proteome</keyword>
<gene>
    <name evidence="5" type="ORF">RHGRI_037592</name>
</gene>
<name>A0AAV6HVJ4_9ERIC</name>
<evidence type="ECO:0000259" key="4">
    <source>
        <dbReference type="Pfam" id="PF06943"/>
    </source>
</evidence>
<dbReference type="EMBL" id="JACTNZ010000013">
    <property type="protein sequence ID" value="KAG5516909.1"/>
    <property type="molecule type" value="Genomic_DNA"/>
</dbReference>
<evidence type="ECO:0000313" key="6">
    <source>
        <dbReference type="Proteomes" id="UP000823749"/>
    </source>
</evidence>
<dbReference type="InterPro" id="IPR005735">
    <property type="entry name" value="Znf_LSD1"/>
</dbReference>
<feature type="compositionally biased region" description="Acidic residues" evidence="3">
    <location>
        <begin position="153"/>
        <end position="164"/>
    </location>
</feature>
<feature type="region of interest" description="Disordered" evidence="3">
    <location>
        <begin position="1"/>
        <end position="224"/>
    </location>
</feature>
<organism evidence="5 6">
    <name type="scientific">Rhododendron griersonianum</name>
    <dbReference type="NCBI Taxonomy" id="479676"/>
    <lineage>
        <taxon>Eukaryota</taxon>
        <taxon>Viridiplantae</taxon>
        <taxon>Streptophyta</taxon>
        <taxon>Embryophyta</taxon>
        <taxon>Tracheophyta</taxon>
        <taxon>Spermatophyta</taxon>
        <taxon>Magnoliopsida</taxon>
        <taxon>eudicotyledons</taxon>
        <taxon>Gunneridae</taxon>
        <taxon>Pentapetalae</taxon>
        <taxon>asterids</taxon>
        <taxon>Ericales</taxon>
        <taxon>Ericaceae</taxon>
        <taxon>Ericoideae</taxon>
        <taxon>Rhodoreae</taxon>
        <taxon>Rhododendron</taxon>
    </lineage>
</organism>
<comment type="caution">
    <text evidence="5">The sequence shown here is derived from an EMBL/GenBank/DDBJ whole genome shotgun (WGS) entry which is preliminary data.</text>
</comment>
<protein>
    <recommendedName>
        <fullName evidence="4">Zinc finger LSD1-type domain-containing protein</fullName>
    </recommendedName>
</protein>
<reference evidence="5 6" key="1">
    <citation type="submission" date="2020-08" db="EMBL/GenBank/DDBJ databases">
        <title>Plant Genome Project.</title>
        <authorList>
            <person name="Zhang R.-G."/>
        </authorList>
    </citation>
    <scope>NUCLEOTIDE SEQUENCE [LARGE SCALE GENOMIC DNA]</scope>
    <source>
        <strain evidence="5">WSP0</strain>
        <tissue evidence="5">Leaf</tissue>
    </source>
</reference>
<feature type="compositionally biased region" description="Pro residues" evidence="3">
    <location>
        <begin position="202"/>
        <end position="224"/>
    </location>
</feature>
<keyword evidence="2" id="KW-0539">Nucleus</keyword>
<sequence length="374" mass="41914">MEEELEDGPPPGWQSNPQIKHEKTEEMDEEEDGAPPGWQSNPQIKHEKTEEMDEEEDGAPPGWQLPISKKKKGEVIKDEDEEEEEDGPPPGLQSNPIKQEEEIEEEDEPAPGWQPIPVKDEEIKEEEVMQEEEEEEEDGPPPGWQPVPVKEQEMEEQDDDDDDGPPPGWQSNPIKDEEIEEKEIEEEDDDDGPPPGWQSVPPQLPTPAPPGPSPTLPPVAPHPLPKPAIVSASLLVGNGRTPKGSMTRKCLCGAELSSCEDFSVRRIKWFVVLAADFFLILEEPGLYNAHAAGQSILFWKQNKCWFLPLRLFFSEHQVGQVKCGSCAVLLMYPYGAQSVKCSSCRFVTEIRVHNKRPPLSVQQGRPPPLPNPVH</sequence>
<feature type="compositionally biased region" description="Acidic residues" evidence="3">
    <location>
        <begin position="77"/>
        <end position="87"/>
    </location>
</feature>
<dbReference type="AlphaFoldDB" id="A0AAV6HVJ4"/>
<evidence type="ECO:0000256" key="1">
    <source>
        <dbReference type="ARBA" id="ARBA00004123"/>
    </source>
</evidence>
<feature type="compositionally biased region" description="Acidic residues" evidence="3">
    <location>
        <begin position="123"/>
        <end position="139"/>
    </location>
</feature>
<feature type="compositionally biased region" description="Acidic residues" evidence="3">
    <location>
        <begin position="177"/>
        <end position="192"/>
    </location>
</feature>
<dbReference type="InterPro" id="IPR040319">
    <property type="entry name" value="LSD1-like"/>
</dbReference>
<evidence type="ECO:0000313" key="5">
    <source>
        <dbReference type="EMBL" id="KAG5516909.1"/>
    </source>
</evidence>
<comment type="subcellular location">
    <subcellularLocation>
        <location evidence="1">Nucleus</location>
    </subcellularLocation>
</comment>
<feature type="domain" description="Zinc finger LSD1-type" evidence="4">
    <location>
        <begin position="323"/>
        <end position="347"/>
    </location>
</feature>